<dbReference type="Pfam" id="PF01522">
    <property type="entry name" value="Polysacc_deac_1"/>
    <property type="match status" value="1"/>
</dbReference>
<evidence type="ECO:0000256" key="1">
    <source>
        <dbReference type="ARBA" id="ARBA00022723"/>
    </source>
</evidence>
<accession>A0A142VAF2</accession>
<dbReference type="PATRIC" id="fig|61435.13.peg.1005"/>
<dbReference type="GO" id="GO:0046872">
    <property type="term" value="F:metal ion binding"/>
    <property type="evidence" value="ECO:0007669"/>
    <property type="project" value="UniProtKB-KW"/>
</dbReference>
<keyword evidence="4" id="KW-0808">Transferase</keyword>
<dbReference type="InterPro" id="IPR029044">
    <property type="entry name" value="Nucleotide-diphossugar_trans"/>
</dbReference>
<dbReference type="EMBL" id="CP011127">
    <property type="protein sequence ID" value="AMU86816.1"/>
    <property type="molecule type" value="Genomic_DNA"/>
</dbReference>
<dbReference type="Pfam" id="PF00535">
    <property type="entry name" value="Glycos_transf_2"/>
    <property type="match status" value="1"/>
</dbReference>
<dbReference type="Proteomes" id="UP000076394">
    <property type="component" value="Chromosome"/>
</dbReference>
<dbReference type="InterPro" id="IPR011330">
    <property type="entry name" value="Glyco_hydro/deAcase_b/a-brl"/>
</dbReference>
<keyword evidence="2" id="KW-0378">Hydrolase</keyword>
<dbReference type="InterPro" id="IPR001173">
    <property type="entry name" value="Glyco_trans_2-like"/>
</dbReference>
<dbReference type="GO" id="GO:0016020">
    <property type="term" value="C:membrane"/>
    <property type="evidence" value="ECO:0007669"/>
    <property type="project" value="TreeGrafter"/>
</dbReference>
<evidence type="ECO:0000259" key="3">
    <source>
        <dbReference type="PROSITE" id="PS51677"/>
    </source>
</evidence>
<dbReference type="InterPro" id="IPR002509">
    <property type="entry name" value="NODB_dom"/>
</dbReference>
<keyword evidence="1" id="KW-0479">Metal-binding</keyword>
<dbReference type="OrthoDB" id="62208at2"/>
<dbReference type="PANTHER" id="PTHR10587">
    <property type="entry name" value="GLYCOSYL TRANSFERASE-RELATED"/>
    <property type="match status" value="1"/>
</dbReference>
<evidence type="ECO:0000256" key="2">
    <source>
        <dbReference type="ARBA" id="ARBA00022801"/>
    </source>
</evidence>
<dbReference type="GO" id="GO:0016810">
    <property type="term" value="F:hydrolase activity, acting on carbon-nitrogen (but not peptide) bonds"/>
    <property type="evidence" value="ECO:0007669"/>
    <property type="project" value="InterPro"/>
</dbReference>
<dbReference type="RefSeq" id="WP_011309524.1">
    <property type="nucleotide sequence ID" value="NZ_AP024514.1"/>
</dbReference>
<dbReference type="Gene3D" id="3.20.20.370">
    <property type="entry name" value="Glycoside hydrolase/deacetylase"/>
    <property type="match status" value="1"/>
</dbReference>
<dbReference type="PANTHER" id="PTHR10587:SF133">
    <property type="entry name" value="CHITIN DEACETYLASE 1-RELATED"/>
    <property type="match status" value="1"/>
</dbReference>
<organism evidence="4 5">
    <name type="scientific">Dehalococcoides mccartyi</name>
    <dbReference type="NCBI Taxonomy" id="61435"/>
    <lineage>
        <taxon>Bacteria</taxon>
        <taxon>Bacillati</taxon>
        <taxon>Chloroflexota</taxon>
        <taxon>Dehalococcoidia</taxon>
        <taxon>Dehalococcoidales</taxon>
        <taxon>Dehalococcoidaceae</taxon>
        <taxon>Dehalococcoides</taxon>
    </lineage>
</organism>
<reference evidence="4 5" key="1">
    <citation type="submission" date="2015-03" db="EMBL/GenBank/DDBJ databases">
        <title>Genomic characterization of Dehalococcoides mccartyi strain 11a5, an unusal plasmid-containing chloroethene dechlorinator.</title>
        <authorList>
            <person name="Zhao S."/>
            <person name="Ding C."/>
            <person name="He J."/>
        </authorList>
    </citation>
    <scope>NUCLEOTIDE SEQUENCE [LARGE SCALE GENOMIC DNA]</scope>
    <source>
        <strain evidence="4 5">11a5</strain>
    </source>
</reference>
<gene>
    <name evidence="4" type="ORF">Dm11a5_0990</name>
</gene>
<dbReference type="SUPFAM" id="SSF88713">
    <property type="entry name" value="Glycoside hydrolase/deacetylase"/>
    <property type="match status" value="1"/>
</dbReference>
<dbReference type="PROSITE" id="PS51677">
    <property type="entry name" value="NODB"/>
    <property type="match status" value="1"/>
</dbReference>
<proteinExistence type="predicted"/>
<evidence type="ECO:0000313" key="5">
    <source>
        <dbReference type="Proteomes" id="UP000076394"/>
    </source>
</evidence>
<dbReference type="InterPro" id="IPR050248">
    <property type="entry name" value="Polysacc_deacetylase_ArnD"/>
</dbReference>
<evidence type="ECO:0000313" key="4">
    <source>
        <dbReference type="EMBL" id="AMU86816.1"/>
    </source>
</evidence>
<dbReference type="GO" id="GO:0016740">
    <property type="term" value="F:transferase activity"/>
    <property type="evidence" value="ECO:0007669"/>
    <property type="project" value="UniProtKB-KW"/>
</dbReference>
<name>A0A142VAF2_9CHLR</name>
<dbReference type="AlphaFoldDB" id="A0A142VAF2"/>
<dbReference type="SUPFAM" id="SSF53448">
    <property type="entry name" value="Nucleotide-diphospho-sugar transferases"/>
    <property type="match status" value="1"/>
</dbReference>
<dbReference type="GO" id="GO:0005975">
    <property type="term" value="P:carbohydrate metabolic process"/>
    <property type="evidence" value="ECO:0007669"/>
    <property type="project" value="InterPro"/>
</dbReference>
<dbReference type="CDD" id="cd06423">
    <property type="entry name" value="CESA_like"/>
    <property type="match status" value="1"/>
</dbReference>
<protein>
    <submittedName>
        <fullName evidence="4">Glycosyl transferase</fullName>
    </submittedName>
</protein>
<dbReference type="Gene3D" id="3.90.550.10">
    <property type="entry name" value="Spore Coat Polysaccharide Biosynthesis Protein SpsA, Chain A"/>
    <property type="match status" value="1"/>
</dbReference>
<feature type="domain" description="NodB homology" evidence="3">
    <location>
        <begin position="280"/>
        <end position="467"/>
    </location>
</feature>
<sequence length="479" mass="53975">MISVVLPACNEEKFLPRCLDSICRQDFDSYEIIVVVNGSIDKTALVARKYPVKILHCEKHSAFYARQIGAAAASGEIIVQADADTIYPPDWLSRIYADFKHQPSAVAVAGIYRYADPPWWAFLEYLLRLVCNAYTCLFHGRPMLISGANFAFKRHVFERIGGYHVTTFSADQYDISTRLSRQGKVLLDRRLIAVTSARRVKKPFLRILRDVFKNIAMVTGWVLQYINRFFRRLYRSPLFFRSVKNTLPIFGLVGILFWGYASPSSQLFGKVYFEGEGESKTISLTFDDGPNPEYTPEILAILDKYGIKATFFVVGKNVETYPELTREILERGHILGNHSYSHDANHALSDFGAKDMLRCAETICKYTGVTPCLYRPPYGKRSPWELAAANEMNVTTVSWGYAVEGKSLAETDNAISKILDKSGPSCILLFHDGYGIDANSLQSDCQLTIKVLDSLISNLLQQGYKFVTVPELLGLDAYS</sequence>
<dbReference type="CDD" id="cd10917">
    <property type="entry name" value="CE4_NodB_like_6s_7s"/>
    <property type="match status" value="1"/>
</dbReference>